<evidence type="ECO:0000256" key="3">
    <source>
        <dbReference type="ARBA" id="ARBA00022840"/>
    </source>
</evidence>
<reference evidence="7 8" key="1">
    <citation type="submission" date="2016-10" db="EMBL/GenBank/DDBJ databases">
        <authorList>
            <person name="de Groot N.N."/>
        </authorList>
    </citation>
    <scope>NUCLEOTIDE SEQUENCE [LARGE SCALE GENOMIC DNA]</scope>
    <source>
        <strain evidence="7 8">DSM 25383</strain>
    </source>
</reference>
<dbReference type="HAMAP" id="MF_00376">
    <property type="entry name" value="Dephospho_CoA_kinase"/>
    <property type="match status" value="1"/>
</dbReference>
<keyword evidence="5 7" id="KW-0418">Kinase</keyword>
<dbReference type="SUPFAM" id="SSF52540">
    <property type="entry name" value="P-loop containing nucleoside triphosphate hydrolases"/>
    <property type="match status" value="1"/>
</dbReference>
<evidence type="ECO:0000313" key="7">
    <source>
        <dbReference type="EMBL" id="SEA69478.1"/>
    </source>
</evidence>
<keyword evidence="2 5" id="KW-0547">Nucleotide-binding</keyword>
<organism evidence="7 8">
    <name type="scientific">Alistipes timonensis JC136</name>
    <dbReference type="NCBI Taxonomy" id="1033731"/>
    <lineage>
        <taxon>Bacteria</taxon>
        <taxon>Pseudomonadati</taxon>
        <taxon>Bacteroidota</taxon>
        <taxon>Bacteroidia</taxon>
        <taxon>Bacteroidales</taxon>
        <taxon>Rikenellaceae</taxon>
        <taxon>Alistipes</taxon>
    </lineage>
</organism>
<keyword evidence="4 5" id="KW-0173">Coenzyme A biosynthesis</keyword>
<dbReference type="PROSITE" id="PS51219">
    <property type="entry name" value="DPCK"/>
    <property type="match status" value="1"/>
</dbReference>
<dbReference type="AlphaFoldDB" id="A0A1H4DAA3"/>
<keyword evidence="3 5" id="KW-0067">ATP-binding</keyword>
<evidence type="ECO:0000256" key="6">
    <source>
        <dbReference type="NCBIfam" id="TIGR00152"/>
    </source>
</evidence>
<evidence type="ECO:0000313" key="8">
    <source>
        <dbReference type="Proteomes" id="UP000183253"/>
    </source>
</evidence>
<dbReference type="UniPathway" id="UPA00241">
    <property type="reaction ID" value="UER00356"/>
</dbReference>
<evidence type="ECO:0000256" key="4">
    <source>
        <dbReference type="ARBA" id="ARBA00022993"/>
    </source>
</evidence>
<name>A0A1H4DAA3_9BACT</name>
<dbReference type="Pfam" id="PF01121">
    <property type="entry name" value="CoaE"/>
    <property type="match status" value="1"/>
</dbReference>
<dbReference type="GO" id="GO:0005737">
    <property type="term" value="C:cytoplasm"/>
    <property type="evidence" value="ECO:0007669"/>
    <property type="project" value="UniProtKB-SubCell"/>
</dbReference>
<gene>
    <name evidence="5" type="primary">coaE</name>
    <name evidence="7" type="ORF">SAMN05444145_105204</name>
</gene>
<dbReference type="EC" id="2.7.1.24" evidence="5 6"/>
<protein>
    <recommendedName>
        <fullName evidence="5 6">Dephospho-CoA kinase</fullName>
        <ecNumber evidence="5 6">2.7.1.24</ecNumber>
    </recommendedName>
    <alternativeName>
        <fullName evidence="5">Dephosphocoenzyme A kinase</fullName>
    </alternativeName>
</protein>
<evidence type="ECO:0000256" key="5">
    <source>
        <dbReference type="HAMAP-Rule" id="MF_00376"/>
    </source>
</evidence>
<dbReference type="InterPro" id="IPR027417">
    <property type="entry name" value="P-loop_NTPase"/>
</dbReference>
<dbReference type="Proteomes" id="UP000183253">
    <property type="component" value="Unassembled WGS sequence"/>
</dbReference>
<dbReference type="STRING" id="1033731.SAMN05444145_105204"/>
<dbReference type="EMBL" id="FNRI01000005">
    <property type="protein sequence ID" value="SEA69478.1"/>
    <property type="molecule type" value="Genomic_DNA"/>
</dbReference>
<comment type="function">
    <text evidence="5">Catalyzes the phosphorylation of the 3'-hydroxyl group of dephosphocoenzyme A to form coenzyme A.</text>
</comment>
<comment type="subcellular location">
    <subcellularLocation>
        <location evidence="5">Cytoplasm</location>
    </subcellularLocation>
</comment>
<dbReference type="GO" id="GO:0005524">
    <property type="term" value="F:ATP binding"/>
    <property type="evidence" value="ECO:0007669"/>
    <property type="project" value="UniProtKB-UniRule"/>
</dbReference>
<evidence type="ECO:0000256" key="2">
    <source>
        <dbReference type="ARBA" id="ARBA00022741"/>
    </source>
</evidence>
<dbReference type="Gene3D" id="3.40.50.300">
    <property type="entry name" value="P-loop containing nucleotide triphosphate hydrolases"/>
    <property type="match status" value="1"/>
</dbReference>
<dbReference type="CDD" id="cd02022">
    <property type="entry name" value="DPCK"/>
    <property type="match status" value="1"/>
</dbReference>
<evidence type="ECO:0000256" key="1">
    <source>
        <dbReference type="ARBA" id="ARBA00009018"/>
    </source>
</evidence>
<keyword evidence="5" id="KW-0963">Cytoplasm</keyword>
<comment type="pathway">
    <text evidence="5">Cofactor biosynthesis; coenzyme A biosynthesis; CoA from (R)-pantothenate: step 5/5.</text>
</comment>
<keyword evidence="8" id="KW-1185">Reference proteome</keyword>
<keyword evidence="5" id="KW-0808">Transferase</keyword>
<comment type="catalytic activity">
    <reaction evidence="5">
        <text>3'-dephospho-CoA + ATP = ADP + CoA + H(+)</text>
        <dbReference type="Rhea" id="RHEA:18245"/>
        <dbReference type="ChEBI" id="CHEBI:15378"/>
        <dbReference type="ChEBI" id="CHEBI:30616"/>
        <dbReference type="ChEBI" id="CHEBI:57287"/>
        <dbReference type="ChEBI" id="CHEBI:57328"/>
        <dbReference type="ChEBI" id="CHEBI:456216"/>
        <dbReference type="EC" id="2.7.1.24"/>
    </reaction>
</comment>
<proteinExistence type="inferred from homology"/>
<feature type="binding site" evidence="5">
    <location>
        <begin position="11"/>
        <end position="16"/>
    </location>
    <ligand>
        <name>ATP</name>
        <dbReference type="ChEBI" id="CHEBI:30616"/>
    </ligand>
</feature>
<accession>A0A1H4DAA3</accession>
<sequence length="197" mass="21336">MMKVGITGGIGSGKSTVCRLFAQRGVAVYDSDAEAKRLMAESPELRAAVSARFGAEAYAGGALNRPYLAGKVFSDPAALADLNALVHPAVLADFAAWAERQEGSYVILESAILFDAGLEDSVDRTVAVLAPLELRLERTCRRDKCDPEAVRRRIAAQSDDDVLSEKADYTLVNIFEPDLEPTVAELDRIFTHEAAEY</sequence>
<dbReference type="PANTHER" id="PTHR10695:SF46">
    <property type="entry name" value="BIFUNCTIONAL COENZYME A SYNTHASE-RELATED"/>
    <property type="match status" value="1"/>
</dbReference>
<dbReference type="GO" id="GO:0015937">
    <property type="term" value="P:coenzyme A biosynthetic process"/>
    <property type="evidence" value="ECO:0007669"/>
    <property type="project" value="UniProtKB-UniRule"/>
</dbReference>
<dbReference type="GO" id="GO:0004140">
    <property type="term" value="F:dephospho-CoA kinase activity"/>
    <property type="evidence" value="ECO:0007669"/>
    <property type="project" value="UniProtKB-UniRule"/>
</dbReference>
<dbReference type="NCBIfam" id="TIGR00152">
    <property type="entry name" value="dephospho-CoA kinase"/>
    <property type="match status" value="1"/>
</dbReference>
<dbReference type="PANTHER" id="PTHR10695">
    <property type="entry name" value="DEPHOSPHO-COA KINASE-RELATED"/>
    <property type="match status" value="1"/>
</dbReference>
<comment type="similarity">
    <text evidence="1 5">Belongs to the CoaE family.</text>
</comment>
<dbReference type="InterPro" id="IPR001977">
    <property type="entry name" value="Depp_CoAkinase"/>
</dbReference>